<gene>
    <name evidence="2" type="ORF">HanXRQr2_Chr03g0133911</name>
</gene>
<protein>
    <submittedName>
        <fullName evidence="2">Uncharacterized protein</fullName>
    </submittedName>
</protein>
<evidence type="ECO:0000256" key="1">
    <source>
        <dbReference type="SAM" id="MobiDB-lite"/>
    </source>
</evidence>
<feature type="region of interest" description="Disordered" evidence="1">
    <location>
        <begin position="173"/>
        <end position="287"/>
    </location>
</feature>
<feature type="compositionally biased region" description="Polar residues" evidence="1">
    <location>
        <begin position="268"/>
        <end position="287"/>
    </location>
</feature>
<organism evidence="2 3">
    <name type="scientific">Helianthus annuus</name>
    <name type="common">Common sunflower</name>
    <dbReference type="NCBI Taxonomy" id="4232"/>
    <lineage>
        <taxon>Eukaryota</taxon>
        <taxon>Viridiplantae</taxon>
        <taxon>Streptophyta</taxon>
        <taxon>Embryophyta</taxon>
        <taxon>Tracheophyta</taxon>
        <taxon>Spermatophyta</taxon>
        <taxon>Magnoliopsida</taxon>
        <taxon>eudicotyledons</taxon>
        <taxon>Gunneridae</taxon>
        <taxon>Pentapetalae</taxon>
        <taxon>asterids</taxon>
        <taxon>campanulids</taxon>
        <taxon>Asterales</taxon>
        <taxon>Asteraceae</taxon>
        <taxon>Asteroideae</taxon>
        <taxon>Heliantheae alliance</taxon>
        <taxon>Heliantheae</taxon>
        <taxon>Helianthus</taxon>
    </lineage>
</organism>
<sequence>MPPRMRGRGGFATSHDHEAGPSHRRAPSASHNTAAHDLWRSFAEPARHSVSLSTSPSLPHSFGPHSENEPHDSHGSFIPLHQSPHHYPAPVYQGLYNPDAYLDEPVGHNPLGPEDHFSGGNEMEVDEDTDPSLPPSGTPNHPIEISDGSPYRGSPFNGVDSYEERFKQHDWFYTPSHHNSPMHQSYHSSPVHLQQQQPQQQDPSEAFWRDVVTPSPPPPPVLPPPPQRPRRNACMSTRRGIRIATPRHSGSGRYSPLHEESEMGESQHPVSEVTSATIVTPPNSTRG</sequence>
<dbReference type="Proteomes" id="UP000215914">
    <property type="component" value="Unassembled WGS sequence"/>
</dbReference>
<feature type="compositionally biased region" description="Polar residues" evidence="1">
    <location>
        <begin position="176"/>
        <end position="193"/>
    </location>
</feature>
<dbReference type="AlphaFoldDB" id="A0A9K3JJU1"/>
<keyword evidence="3" id="KW-1185">Reference proteome</keyword>
<evidence type="ECO:0000313" key="2">
    <source>
        <dbReference type="EMBL" id="KAF5816399.1"/>
    </source>
</evidence>
<evidence type="ECO:0000313" key="3">
    <source>
        <dbReference type="Proteomes" id="UP000215914"/>
    </source>
</evidence>
<dbReference type="EMBL" id="MNCJ02000318">
    <property type="protein sequence ID" value="KAF5816399.1"/>
    <property type="molecule type" value="Genomic_DNA"/>
</dbReference>
<dbReference type="Gramene" id="mRNA:HanXRQr2_Chr03g0133911">
    <property type="protein sequence ID" value="CDS:HanXRQr2_Chr03g0133911.1"/>
    <property type="gene ID" value="HanXRQr2_Chr03g0133911"/>
</dbReference>
<name>A0A9K3JJU1_HELAN</name>
<reference evidence="2" key="2">
    <citation type="submission" date="2020-06" db="EMBL/GenBank/DDBJ databases">
        <title>Helianthus annuus Genome sequencing and assembly Release 2.</title>
        <authorList>
            <person name="Gouzy J."/>
            <person name="Langlade N."/>
            <person name="Munos S."/>
        </authorList>
    </citation>
    <scope>NUCLEOTIDE SEQUENCE</scope>
    <source>
        <tissue evidence="2">Leaves</tissue>
    </source>
</reference>
<feature type="region of interest" description="Disordered" evidence="1">
    <location>
        <begin position="1"/>
        <end position="84"/>
    </location>
</feature>
<accession>A0A9K3JJU1</accession>
<feature type="region of interest" description="Disordered" evidence="1">
    <location>
        <begin position="98"/>
        <end position="160"/>
    </location>
</feature>
<feature type="compositionally biased region" description="Pro residues" evidence="1">
    <location>
        <begin position="214"/>
        <end position="227"/>
    </location>
</feature>
<comment type="caution">
    <text evidence="2">The sequence shown here is derived from an EMBL/GenBank/DDBJ whole genome shotgun (WGS) entry which is preliminary data.</text>
</comment>
<reference evidence="2" key="1">
    <citation type="journal article" date="2017" name="Nature">
        <title>The sunflower genome provides insights into oil metabolism, flowering and Asterid evolution.</title>
        <authorList>
            <person name="Badouin H."/>
            <person name="Gouzy J."/>
            <person name="Grassa C.J."/>
            <person name="Murat F."/>
            <person name="Staton S.E."/>
            <person name="Cottret L."/>
            <person name="Lelandais-Briere C."/>
            <person name="Owens G.L."/>
            <person name="Carrere S."/>
            <person name="Mayjonade B."/>
            <person name="Legrand L."/>
            <person name="Gill N."/>
            <person name="Kane N.C."/>
            <person name="Bowers J.E."/>
            <person name="Hubner S."/>
            <person name="Bellec A."/>
            <person name="Berard A."/>
            <person name="Berges H."/>
            <person name="Blanchet N."/>
            <person name="Boniface M.C."/>
            <person name="Brunel D."/>
            <person name="Catrice O."/>
            <person name="Chaidir N."/>
            <person name="Claudel C."/>
            <person name="Donnadieu C."/>
            <person name="Faraut T."/>
            <person name="Fievet G."/>
            <person name="Helmstetter N."/>
            <person name="King M."/>
            <person name="Knapp S.J."/>
            <person name="Lai Z."/>
            <person name="Le Paslier M.C."/>
            <person name="Lippi Y."/>
            <person name="Lorenzon L."/>
            <person name="Mandel J.R."/>
            <person name="Marage G."/>
            <person name="Marchand G."/>
            <person name="Marquand E."/>
            <person name="Bret-Mestries E."/>
            <person name="Morien E."/>
            <person name="Nambeesan S."/>
            <person name="Nguyen T."/>
            <person name="Pegot-Espagnet P."/>
            <person name="Pouilly N."/>
            <person name="Raftis F."/>
            <person name="Sallet E."/>
            <person name="Schiex T."/>
            <person name="Thomas J."/>
            <person name="Vandecasteele C."/>
            <person name="Vares D."/>
            <person name="Vear F."/>
            <person name="Vautrin S."/>
            <person name="Crespi M."/>
            <person name="Mangin B."/>
            <person name="Burke J.M."/>
            <person name="Salse J."/>
            <person name="Munos S."/>
            <person name="Vincourt P."/>
            <person name="Rieseberg L.H."/>
            <person name="Langlade N.B."/>
        </authorList>
    </citation>
    <scope>NUCLEOTIDE SEQUENCE</scope>
    <source>
        <tissue evidence="2">Leaves</tissue>
    </source>
</reference>
<proteinExistence type="predicted"/>